<evidence type="ECO:0000313" key="8">
    <source>
        <dbReference type="Proteomes" id="UP000243498"/>
    </source>
</evidence>
<dbReference type="InterPro" id="IPR001214">
    <property type="entry name" value="SET_dom"/>
</dbReference>
<dbReference type="SUPFAM" id="SSF144232">
    <property type="entry name" value="HIT/MYND zinc finger-like"/>
    <property type="match status" value="1"/>
</dbReference>
<dbReference type="InterPro" id="IPR002893">
    <property type="entry name" value="Znf_MYND"/>
</dbReference>
<dbReference type="SUPFAM" id="SSF82199">
    <property type="entry name" value="SET domain"/>
    <property type="match status" value="1"/>
</dbReference>
<comment type="caution">
    <text evidence="7">The sequence shown here is derived from an EMBL/GenBank/DDBJ whole genome shotgun (WGS) entry which is preliminary data.</text>
</comment>
<keyword evidence="8" id="KW-1185">Reference proteome</keyword>
<dbReference type="InterPro" id="IPR011990">
    <property type="entry name" value="TPR-like_helical_dom_sf"/>
</dbReference>
<sequence>MSNKLPVSYDQDLAKLLSRFTVAPSMMKGGGDLDRPGDINMQSTTGPSMYVLQEIPGKGKGLVATEEIPKGTRILSEEALIIVDETASSKTLLTSICKQVEALSEPQRRVFLSMRNIHPYENAANQYHGIIRTNCLPADVSGYESAIFPEACRINHACDNNAQKSWNERLKRHTVHALRKIEKGEEITITYLSPLKSREVRQKALQRGFGFTCSCRLCSLPAKKSRESDFNLEEIRRLDEVIDQFGPEGILVYQTQLLGYFESQVRLYIKQGREDVGFAQTFVNAAQLVIANGDLARGRVFFERAVSVWKTTIGEDSSQAIRCVALAQDPSRYELYGFSKKWDTQLGEAPRGLEPSDFEDWLWRREKPKPLTQLANASPFTAFVDLPHQEMTSFFGGSIAAASPPQQHWCFVGEILGSIMLHHLELVTRDIGGFEVALHFYTDRLGHELAPARYQKGYTVVLLYAKQYKFKFDVDGIRHEDPRMIKIFPLSLDKFLALNSLVKEFSVAVDGTRICHGCGKKAVSLKKCQKCSCFWYCNTTCQKAGWKGKGHKHDCALLKDADLRRLFLFKWDQLDGCVQFPLPAA</sequence>
<dbReference type="PROSITE" id="PS50280">
    <property type="entry name" value="SET"/>
    <property type="match status" value="1"/>
</dbReference>
<dbReference type="Proteomes" id="UP000243498">
    <property type="component" value="Unassembled WGS sequence"/>
</dbReference>
<evidence type="ECO:0000259" key="6">
    <source>
        <dbReference type="PROSITE" id="PS50865"/>
    </source>
</evidence>
<evidence type="ECO:0000313" key="7">
    <source>
        <dbReference type="EMBL" id="OAA35146.1"/>
    </source>
</evidence>
<dbReference type="Gene3D" id="1.25.40.10">
    <property type="entry name" value="Tetratricopeptide repeat domain"/>
    <property type="match status" value="1"/>
</dbReference>
<evidence type="ECO:0000259" key="5">
    <source>
        <dbReference type="PROSITE" id="PS50280"/>
    </source>
</evidence>
<dbReference type="Gene3D" id="6.10.140.2220">
    <property type="match status" value="1"/>
</dbReference>
<dbReference type="SMART" id="SM00317">
    <property type="entry name" value="SET"/>
    <property type="match status" value="1"/>
</dbReference>
<dbReference type="GO" id="GO:0008270">
    <property type="term" value="F:zinc ion binding"/>
    <property type="evidence" value="ECO:0007669"/>
    <property type="project" value="UniProtKB-KW"/>
</dbReference>
<dbReference type="AlphaFoldDB" id="A0A166WVG7"/>
<dbReference type="STRING" id="1081105.A0A166WVG7"/>
<dbReference type="Gene3D" id="2.170.270.10">
    <property type="entry name" value="SET domain"/>
    <property type="match status" value="1"/>
</dbReference>
<evidence type="ECO:0000256" key="3">
    <source>
        <dbReference type="ARBA" id="ARBA00022833"/>
    </source>
</evidence>
<name>A0A166WVG7_METRR</name>
<organism evidence="7 8">
    <name type="scientific">Metarhizium rileyi (strain RCEF 4871)</name>
    <name type="common">Nomuraea rileyi</name>
    <dbReference type="NCBI Taxonomy" id="1649241"/>
    <lineage>
        <taxon>Eukaryota</taxon>
        <taxon>Fungi</taxon>
        <taxon>Dikarya</taxon>
        <taxon>Ascomycota</taxon>
        <taxon>Pezizomycotina</taxon>
        <taxon>Sordariomycetes</taxon>
        <taxon>Hypocreomycetidae</taxon>
        <taxon>Hypocreales</taxon>
        <taxon>Clavicipitaceae</taxon>
        <taxon>Metarhizium</taxon>
    </lineage>
</organism>
<dbReference type="EMBL" id="AZHC01000044">
    <property type="protein sequence ID" value="OAA35146.1"/>
    <property type="molecule type" value="Genomic_DNA"/>
</dbReference>
<accession>A0A166WVG7</accession>
<evidence type="ECO:0000256" key="4">
    <source>
        <dbReference type="PROSITE-ProRule" id="PRU00134"/>
    </source>
</evidence>
<dbReference type="PROSITE" id="PS01360">
    <property type="entry name" value="ZF_MYND_1"/>
    <property type="match status" value="1"/>
</dbReference>
<proteinExistence type="predicted"/>
<dbReference type="PANTHER" id="PTHR47332">
    <property type="entry name" value="SET DOMAIN-CONTAINING PROTEIN 5"/>
    <property type="match status" value="1"/>
</dbReference>
<gene>
    <name evidence="7" type="ORF">NOR_08069</name>
</gene>
<dbReference type="Pfam" id="PF01753">
    <property type="entry name" value="zf-MYND"/>
    <property type="match status" value="1"/>
</dbReference>
<dbReference type="InterPro" id="IPR046341">
    <property type="entry name" value="SET_dom_sf"/>
</dbReference>
<dbReference type="OrthoDB" id="265717at2759"/>
<evidence type="ECO:0000256" key="1">
    <source>
        <dbReference type="ARBA" id="ARBA00022723"/>
    </source>
</evidence>
<dbReference type="CDD" id="cd20071">
    <property type="entry name" value="SET_SMYD"/>
    <property type="match status" value="1"/>
</dbReference>
<dbReference type="PANTHER" id="PTHR47332:SF2">
    <property type="entry name" value="SET-6"/>
    <property type="match status" value="1"/>
</dbReference>
<keyword evidence="1" id="KW-0479">Metal-binding</keyword>
<feature type="domain" description="SET" evidence="5">
    <location>
        <begin position="47"/>
        <end position="192"/>
    </location>
</feature>
<reference evidence="7 8" key="1">
    <citation type="journal article" date="2016" name="Genome Biol. Evol.">
        <title>Divergent and convergent evolution of fungal pathogenicity.</title>
        <authorList>
            <person name="Shang Y."/>
            <person name="Xiao G."/>
            <person name="Zheng P."/>
            <person name="Cen K."/>
            <person name="Zhan S."/>
            <person name="Wang C."/>
        </authorList>
    </citation>
    <scope>NUCLEOTIDE SEQUENCE [LARGE SCALE GENOMIC DNA]</scope>
    <source>
        <strain evidence="7 8">RCEF 4871</strain>
    </source>
</reference>
<dbReference type="InterPro" id="IPR053185">
    <property type="entry name" value="SET_domain_protein"/>
</dbReference>
<dbReference type="Pfam" id="PF00856">
    <property type="entry name" value="SET"/>
    <property type="match status" value="1"/>
</dbReference>
<protein>
    <submittedName>
        <fullName evidence="7">SET domain protein</fullName>
    </submittedName>
</protein>
<evidence type="ECO:0000256" key="2">
    <source>
        <dbReference type="ARBA" id="ARBA00022771"/>
    </source>
</evidence>
<dbReference type="PROSITE" id="PS50865">
    <property type="entry name" value="ZF_MYND_2"/>
    <property type="match status" value="1"/>
</dbReference>
<keyword evidence="2 4" id="KW-0863">Zinc-finger</keyword>
<feature type="domain" description="MYND-type" evidence="6">
    <location>
        <begin position="515"/>
        <end position="555"/>
    </location>
</feature>
<keyword evidence="3" id="KW-0862">Zinc</keyword>
<dbReference type="OMA" id="PRRHWCF"/>